<keyword evidence="2" id="KW-1185">Reference proteome</keyword>
<comment type="caution">
    <text evidence="1">The sequence shown here is derived from an EMBL/GenBank/DDBJ whole genome shotgun (WGS) entry which is preliminary data.</text>
</comment>
<dbReference type="RefSeq" id="WP_196148938.1">
    <property type="nucleotide sequence ID" value="NZ_JADMLG010000003.1"/>
</dbReference>
<organism evidence="1 2">
    <name type="scientific">Nocardia bovistercoris</name>
    <dbReference type="NCBI Taxonomy" id="2785916"/>
    <lineage>
        <taxon>Bacteria</taxon>
        <taxon>Bacillati</taxon>
        <taxon>Actinomycetota</taxon>
        <taxon>Actinomycetes</taxon>
        <taxon>Mycobacteriales</taxon>
        <taxon>Nocardiaceae</taxon>
        <taxon>Nocardia</taxon>
    </lineage>
</organism>
<name>A0A931I9M7_9NOCA</name>
<dbReference type="EMBL" id="JADMLG010000003">
    <property type="protein sequence ID" value="MBH0776611.1"/>
    <property type="molecule type" value="Genomic_DNA"/>
</dbReference>
<protein>
    <submittedName>
        <fullName evidence="1">Uncharacterized protein</fullName>
    </submittedName>
</protein>
<dbReference type="Proteomes" id="UP000655751">
    <property type="component" value="Unassembled WGS sequence"/>
</dbReference>
<evidence type="ECO:0000313" key="1">
    <source>
        <dbReference type="EMBL" id="MBH0776611.1"/>
    </source>
</evidence>
<reference evidence="1" key="1">
    <citation type="submission" date="2020-11" db="EMBL/GenBank/DDBJ databases">
        <title>Nocardia NEAU-351.nov., a novel actinomycete isolated from the cow dung.</title>
        <authorList>
            <person name="Zhang X."/>
        </authorList>
    </citation>
    <scope>NUCLEOTIDE SEQUENCE</scope>
    <source>
        <strain evidence="1">NEAU-351</strain>
    </source>
</reference>
<dbReference type="AlphaFoldDB" id="A0A931I9M7"/>
<gene>
    <name evidence="1" type="ORF">IT779_09975</name>
</gene>
<accession>A0A931I9M7</accession>
<sequence>MLAELAIVAVQGVSTVLTDRFLNRGDTSASIRSVLTDLAEIKELQAQDRATLVELRHLTARVLARTDGLEISRREICFVPTPNTPDVHAALLNLELEISRLEAEIHPPVAQAHIRSDARASIFYQLDEEIANLRSGRETGR</sequence>
<proteinExistence type="predicted"/>
<evidence type="ECO:0000313" key="2">
    <source>
        <dbReference type="Proteomes" id="UP000655751"/>
    </source>
</evidence>